<feature type="signal peptide" evidence="1">
    <location>
        <begin position="1"/>
        <end position="27"/>
    </location>
</feature>
<evidence type="ECO:0000256" key="1">
    <source>
        <dbReference type="SAM" id="SignalP"/>
    </source>
</evidence>
<gene>
    <name evidence="2" type="ORF">SAMN02745225_01718</name>
</gene>
<evidence type="ECO:0000313" key="3">
    <source>
        <dbReference type="Proteomes" id="UP000184295"/>
    </source>
</evidence>
<sequence>MLNRIGVVAAVASGATMLSLIALPSLASANPSTGCNGIVCGIGGGGGGNGGPVSGVGSGGGNNGGGGGVFVPPPVEPLCVDCVLNHSLVTCECTKGQGSAGDR</sequence>
<organism evidence="2 3">
    <name type="scientific">Ferrithrix thermotolerans DSM 19514</name>
    <dbReference type="NCBI Taxonomy" id="1121881"/>
    <lineage>
        <taxon>Bacteria</taxon>
        <taxon>Bacillati</taxon>
        <taxon>Actinomycetota</taxon>
        <taxon>Acidimicrobiia</taxon>
        <taxon>Acidimicrobiales</taxon>
        <taxon>Acidimicrobiaceae</taxon>
        <taxon>Ferrithrix</taxon>
    </lineage>
</organism>
<dbReference type="Proteomes" id="UP000184295">
    <property type="component" value="Unassembled WGS sequence"/>
</dbReference>
<feature type="chain" id="PRO_5038676771" evidence="1">
    <location>
        <begin position="28"/>
        <end position="103"/>
    </location>
</feature>
<evidence type="ECO:0000313" key="2">
    <source>
        <dbReference type="EMBL" id="SHE82448.1"/>
    </source>
</evidence>
<keyword evidence="1" id="KW-0732">Signal</keyword>
<proteinExistence type="predicted"/>
<dbReference type="EMBL" id="FQUL01000027">
    <property type="protein sequence ID" value="SHE82448.1"/>
    <property type="molecule type" value="Genomic_DNA"/>
</dbReference>
<protein>
    <submittedName>
        <fullName evidence="2">Uncharacterized protein</fullName>
    </submittedName>
</protein>
<dbReference type="STRING" id="1121881.SAMN02745225_01718"/>
<keyword evidence="3" id="KW-1185">Reference proteome</keyword>
<dbReference type="AlphaFoldDB" id="A0A1M4WMK7"/>
<accession>A0A1M4WMK7</accession>
<dbReference type="RefSeq" id="WP_143146480.1">
    <property type="nucleotide sequence ID" value="NZ_FQUL01000027.1"/>
</dbReference>
<reference evidence="3" key="1">
    <citation type="submission" date="2016-11" db="EMBL/GenBank/DDBJ databases">
        <authorList>
            <person name="Varghese N."/>
            <person name="Submissions S."/>
        </authorList>
    </citation>
    <scope>NUCLEOTIDE SEQUENCE [LARGE SCALE GENOMIC DNA]</scope>
    <source>
        <strain evidence="3">DSM 19514</strain>
    </source>
</reference>
<name>A0A1M4WMK7_9ACTN</name>